<name>F0ZKB7_DICPU</name>
<reference evidence="3" key="1">
    <citation type="journal article" date="2011" name="Genome Biol.">
        <title>Comparative genomics of the social amoebae Dictyostelium discoideum and Dictyostelium purpureum.</title>
        <authorList>
            <consortium name="US DOE Joint Genome Institute (JGI-PGF)"/>
            <person name="Sucgang R."/>
            <person name="Kuo A."/>
            <person name="Tian X."/>
            <person name="Salerno W."/>
            <person name="Parikh A."/>
            <person name="Feasley C.L."/>
            <person name="Dalin E."/>
            <person name="Tu H."/>
            <person name="Huang E."/>
            <person name="Barry K."/>
            <person name="Lindquist E."/>
            <person name="Shapiro H."/>
            <person name="Bruce D."/>
            <person name="Schmutz J."/>
            <person name="Salamov A."/>
            <person name="Fey P."/>
            <person name="Gaudet P."/>
            <person name="Anjard C."/>
            <person name="Babu M.M."/>
            <person name="Basu S."/>
            <person name="Bushmanova Y."/>
            <person name="van der Wel H."/>
            <person name="Katoh-Kurasawa M."/>
            <person name="Dinh C."/>
            <person name="Coutinho P.M."/>
            <person name="Saito T."/>
            <person name="Elias M."/>
            <person name="Schaap P."/>
            <person name="Kay R.R."/>
            <person name="Henrissat B."/>
            <person name="Eichinger L."/>
            <person name="Rivero F."/>
            <person name="Putnam N.H."/>
            <person name="West C.M."/>
            <person name="Loomis W.F."/>
            <person name="Chisholm R.L."/>
            <person name="Shaulsky G."/>
            <person name="Strassmann J.E."/>
            <person name="Queller D.C."/>
            <person name="Kuspa A."/>
            <person name="Grigoriev I.V."/>
        </authorList>
    </citation>
    <scope>NUCLEOTIDE SEQUENCE [LARGE SCALE GENOMIC DNA]</scope>
    <source>
        <strain evidence="3">QSDP1</strain>
    </source>
</reference>
<dbReference type="KEGG" id="dpp:DICPUDRAFT_78710"/>
<dbReference type="GO" id="GO:0006281">
    <property type="term" value="P:DNA repair"/>
    <property type="evidence" value="ECO:0000318"/>
    <property type="project" value="GO_Central"/>
</dbReference>
<dbReference type="Gene3D" id="2.40.50.140">
    <property type="entry name" value="Nucleic acid-binding proteins"/>
    <property type="match status" value="1"/>
</dbReference>
<organism evidence="2 3">
    <name type="scientific">Dictyostelium purpureum</name>
    <name type="common">Slime mold</name>
    <dbReference type="NCBI Taxonomy" id="5786"/>
    <lineage>
        <taxon>Eukaryota</taxon>
        <taxon>Amoebozoa</taxon>
        <taxon>Evosea</taxon>
        <taxon>Eumycetozoa</taxon>
        <taxon>Dictyostelia</taxon>
        <taxon>Dictyosteliales</taxon>
        <taxon>Dictyosteliaceae</taxon>
        <taxon>Dictyostelium</taxon>
    </lineage>
</organism>
<dbReference type="GO" id="GO:2000042">
    <property type="term" value="P:negative regulation of double-strand break repair via homologous recombination"/>
    <property type="evidence" value="ECO:0000318"/>
    <property type="project" value="GO_Central"/>
</dbReference>
<dbReference type="GeneID" id="10501119"/>
<protein>
    <submittedName>
        <fullName evidence="2">Uncharacterized protein</fullName>
    </submittedName>
</protein>
<feature type="region of interest" description="Disordered" evidence="1">
    <location>
        <begin position="262"/>
        <end position="300"/>
    </location>
</feature>
<dbReference type="VEuPathDB" id="AmoebaDB:DICPUDRAFT_78710"/>
<evidence type="ECO:0000313" key="3">
    <source>
        <dbReference type="Proteomes" id="UP000001064"/>
    </source>
</evidence>
<dbReference type="PANTHER" id="PTHR33962:SF1">
    <property type="entry name" value="RECQ-MEDIATED GENOME INSTABILITY PROTEIN 2"/>
    <property type="match status" value="1"/>
</dbReference>
<dbReference type="GO" id="GO:0005829">
    <property type="term" value="C:cytosol"/>
    <property type="evidence" value="ECO:0000318"/>
    <property type="project" value="GO_Central"/>
</dbReference>
<dbReference type="PANTHER" id="PTHR33962">
    <property type="entry name" value="RECQ-MEDIATED GENOME INSTABILITY PROTEIN 2 RMI2"/>
    <property type="match status" value="1"/>
</dbReference>
<dbReference type="InParanoid" id="F0ZKB7"/>
<dbReference type="GO" id="GO:0016607">
    <property type="term" value="C:nuclear speck"/>
    <property type="evidence" value="ECO:0000318"/>
    <property type="project" value="GO_Central"/>
</dbReference>
<dbReference type="InterPro" id="IPR032245">
    <property type="entry name" value="RMI2"/>
</dbReference>
<evidence type="ECO:0000256" key="1">
    <source>
        <dbReference type="SAM" id="MobiDB-lite"/>
    </source>
</evidence>
<dbReference type="eggNOG" id="ENOG502RIQH">
    <property type="taxonomic scope" value="Eukaryota"/>
</dbReference>
<dbReference type="Proteomes" id="UP000001064">
    <property type="component" value="Unassembled WGS sequence"/>
</dbReference>
<dbReference type="RefSeq" id="XP_003287866.1">
    <property type="nucleotide sequence ID" value="XM_003287818.1"/>
</dbReference>
<gene>
    <name evidence="2" type="ORF">DICPUDRAFT_78710</name>
</gene>
<dbReference type="AlphaFoldDB" id="F0ZKB7"/>
<feature type="compositionally biased region" description="Acidic residues" evidence="1">
    <location>
        <begin position="287"/>
        <end position="300"/>
    </location>
</feature>
<keyword evidence="3" id="KW-1185">Reference proteome</keyword>
<dbReference type="InterPro" id="IPR012340">
    <property type="entry name" value="NA-bd_OB-fold"/>
</dbReference>
<dbReference type="EMBL" id="GL871054">
    <property type="protein sequence ID" value="EGC35629.1"/>
    <property type="molecule type" value="Genomic_DNA"/>
</dbReference>
<accession>F0ZKB7</accession>
<dbReference type="GO" id="GO:0033045">
    <property type="term" value="P:regulation of sister chromatid segregation"/>
    <property type="evidence" value="ECO:0000318"/>
    <property type="project" value="GO_Central"/>
</dbReference>
<dbReference type="OMA" id="HISTEYC"/>
<evidence type="ECO:0000313" key="2">
    <source>
        <dbReference type="EMBL" id="EGC35629.1"/>
    </source>
</evidence>
<proteinExistence type="predicted"/>
<dbReference type="GO" id="GO:0043007">
    <property type="term" value="P:maintenance of rDNA"/>
    <property type="evidence" value="ECO:0000318"/>
    <property type="project" value="GO_Central"/>
</dbReference>
<sequence length="300" mass="34653">MECVKVFLSFLDLFKNEKNEEDQWIFKYGDMVVNSILVQGYVSSVSVQNDTICIDDGTSAMSLSKDSLPEQISFNVGDYLLLRVSLEKDENNHFTASIVHSINFSNKPNREALWVYEVFHAHYKIYKKLTNLNMDTVLKDVKDNKMKIIEPDTNYIEITDDSITVENIKKEDIDHDQNIIDTNELNDQIFEEEGEHFIIDDDDLDIEYEILQEDENLKKNTTTTTTATTTAISLDDDDDGAYVDLNETSRYEELTFELNDDDYHTIHNNNNNNNDDDQGPKDKDLIQDDYGDSSGEDSWN</sequence>